<accession>U5D004</accession>
<dbReference type="PANTHER" id="PTHR11926:SF1498">
    <property type="entry name" value="GLYCOSYLTRANSFERASE"/>
    <property type="match status" value="1"/>
</dbReference>
<dbReference type="PANTHER" id="PTHR11926">
    <property type="entry name" value="GLUCOSYL/GLUCURONOSYL TRANSFERASES"/>
    <property type="match status" value="1"/>
</dbReference>
<dbReference type="HOGENOM" id="CLU_2213462_0_0_1"/>
<evidence type="ECO:0000256" key="1">
    <source>
        <dbReference type="ARBA" id="ARBA00009995"/>
    </source>
</evidence>
<dbReference type="eggNOG" id="KOG1192">
    <property type="taxonomic scope" value="Eukaryota"/>
</dbReference>
<dbReference type="AlphaFoldDB" id="U5D004"/>
<protein>
    <submittedName>
        <fullName evidence="2">Uncharacterized protein</fullName>
    </submittedName>
</protein>
<evidence type="ECO:0000313" key="2">
    <source>
        <dbReference type="EMBL" id="ERN14717.1"/>
    </source>
</evidence>
<dbReference type="Proteomes" id="UP000017836">
    <property type="component" value="Unassembled WGS sequence"/>
</dbReference>
<dbReference type="Gramene" id="ERN14717">
    <property type="protein sequence ID" value="ERN14717"/>
    <property type="gene ID" value="AMTR_s00038p00227140"/>
</dbReference>
<reference evidence="3" key="1">
    <citation type="journal article" date="2013" name="Science">
        <title>The Amborella genome and the evolution of flowering plants.</title>
        <authorList>
            <consortium name="Amborella Genome Project"/>
        </authorList>
    </citation>
    <scope>NUCLEOTIDE SEQUENCE [LARGE SCALE GENOMIC DNA]</scope>
</reference>
<gene>
    <name evidence="2" type="ORF">AMTR_s00038p00227140</name>
</gene>
<comment type="similarity">
    <text evidence="1">Belongs to the UDP-glycosyltransferase family.</text>
</comment>
<evidence type="ECO:0000313" key="3">
    <source>
        <dbReference type="Proteomes" id="UP000017836"/>
    </source>
</evidence>
<proteinExistence type="inferred from homology"/>
<organism evidence="2 3">
    <name type="scientific">Amborella trichopoda</name>
    <dbReference type="NCBI Taxonomy" id="13333"/>
    <lineage>
        <taxon>Eukaryota</taxon>
        <taxon>Viridiplantae</taxon>
        <taxon>Streptophyta</taxon>
        <taxon>Embryophyta</taxon>
        <taxon>Tracheophyta</taxon>
        <taxon>Spermatophyta</taxon>
        <taxon>Magnoliopsida</taxon>
        <taxon>Amborellales</taxon>
        <taxon>Amborellaceae</taxon>
        <taxon>Amborella</taxon>
    </lineage>
</organism>
<sequence>MYPIGSFASFSQSESIDHLQSVSMSLWKEEDACVEWLNDKEPKSVVYVNFGSATVLTHNQLNEFSWGLANSQRPFIWVIHEDPVIGESATIGKVFVEATKERALILR</sequence>
<name>U5D004_AMBTC</name>
<dbReference type="EMBL" id="KI392532">
    <property type="protein sequence ID" value="ERN14717.1"/>
    <property type="molecule type" value="Genomic_DNA"/>
</dbReference>
<keyword evidence="3" id="KW-1185">Reference proteome</keyword>
<dbReference type="OMA" id="IWVIHED"/>
<dbReference type="Gene3D" id="3.40.50.2000">
    <property type="entry name" value="Glycogen Phosphorylase B"/>
    <property type="match status" value="2"/>
</dbReference>
<dbReference type="SUPFAM" id="SSF53756">
    <property type="entry name" value="UDP-Glycosyltransferase/glycogen phosphorylase"/>
    <property type="match status" value="1"/>
</dbReference>